<gene>
    <name evidence="5" type="ORF">SteCoe_27651</name>
</gene>
<dbReference type="GO" id="GO:0003713">
    <property type="term" value="F:transcription coactivator activity"/>
    <property type="evidence" value="ECO:0007669"/>
    <property type="project" value="InterPro"/>
</dbReference>
<dbReference type="AlphaFoldDB" id="A0A1R2BA05"/>
<sequence length="216" mass="25090">MEASNTSAPLPSLKKQQKLKEFREYLADKGVVLSLVKLLISLRNSDTFPENPSEFIQDYFGRYKDPLWDEVERMKNDIQSLKISIENKTKEIAFLHQEISKSKRIAHIKETFIMMGPDNNGIVSTKILVQKLSGQPRFEVDLKLNINNFINFVLEHLITAESEEEKNNWWSSCYLAFREICITGEDGKPKPPPFAGRLEDPNYQRILEKIRSFVPR</sequence>
<evidence type="ECO:0000313" key="6">
    <source>
        <dbReference type="Proteomes" id="UP000187209"/>
    </source>
</evidence>
<dbReference type="OrthoDB" id="306488at2759"/>
<keyword evidence="3" id="KW-0539">Nucleus</keyword>
<organism evidence="5 6">
    <name type="scientific">Stentor coeruleus</name>
    <dbReference type="NCBI Taxonomy" id="5963"/>
    <lineage>
        <taxon>Eukaryota</taxon>
        <taxon>Sar</taxon>
        <taxon>Alveolata</taxon>
        <taxon>Ciliophora</taxon>
        <taxon>Postciliodesmatophora</taxon>
        <taxon>Heterotrichea</taxon>
        <taxon>Heterotrichida</taxon>
        <taxon>Stentoridae</taxon>
        <taxon>Stentor</taxon>
    </lineage>
</organism>
<proteinExistence type="inferred from homology"/>
<dbReference type="InterPro" id="IPR026060">
    <property type="entry name" value="AMY1"/>
</dbReference>
<comment type="subcellular location">
    <subcellularLocation>
        <location evidence="1">Nucleus</location>
    </subcellularLocation>
</comment>
<protein>
    <submittedName>
        <fullName evidence="5">Uncharacterized protein</fullName>
    </submittedName>
</protein>
<feature type="coiled-coil region" evidence="4">
    <location>
        <begin position="71"/>
        <end position="98"/>
    </location>
</feature>
<comment type="similarity">
    <text evidence="2">Belongs to the AMY1 family.</text>
</comment>
<evidence type="ECO:0000256" key="4">
    <source>
        <dbReference type="SAM" id="Coils"/>
    </source>
</evidence>
<keyword evidence="6" id="KW-1185">Reference proteome</keyword>
<keyword evidence="4" id="KW-0175">Coiled coil</keyword>
<dbReference type="PANTHER" id="PTHR13168">
    <property type="entry name" value="ASSOCIATE OF C-MYC AMY-1"/>
    <property type="match status" value="1"/>
</dbReference>
<reference evidence="5 6" key="1">
    <citation type="submission" date="2016-11" db="EMBL/GenBank/DDBJ databases">
        <title>The macronuclear genome of Stentor coeruleus: a giant cell with tiny introns.</title>
        <authorList>
            <person name="Slabodnick M."/>
            <person name="Ruby J.G."/>
            <person name="Reiff S.B."/>
            <person name="Swart E.C."/>
            <person name="Gosai S."/>
            <person name="Prabakaran S."/>
            <person name="Witkowska E."/>
            <person name="Larue G.E."/>
            <person name="Fisher S."/>
            <person name="Freeman R.M."/>
            <person name="Gunawardena J."/>
            <person name="Chu W."/>
            <person name="Stover N.A."/>
            <person name="Gregory B.D."/>
            <person name="Nowacki M."/>
            <person name="Derisi J."/>
            <person name="Roy S.W."/>
            <person name="Marshall W.F."/>
            <person name="Sood P."/>
        </authorList>
    </citation>
    <scope>NUCLEOTIDE SEQUENCE [LARGE SCALE GENOMIC DNA]</scope>
    <source>
        <strain evidence="5">WM001</strain>
    </source>
</reference>
<name>A0A1R2BA05_9CILI</name>
<comment type="caution">
    <text evidence="5">The sequence shown here is derived from an EMBL/GenBank/DDBJ whole genome shotgun (WGS) entry which is preliminary data.</text>
</comment>
<evidence type="ECO:0000256" key="2">
    <source>
        <dbReference type="ARBA" id="ARBA00009389"/>
    </source>
</evidence>
<evidence type="ECO:0000313" key="5">
    <source>
        <dbReference type="EMBL" id="OMJ73608.1"/>
    </source>
</evidence>
<accession>A0A1R2BA05</accession>
<dbReference type="EMBL" id="MPUH01000809">
    <property type="protein sequence ID" value="OMJ73608.1"/>
    <property type="molecule type" value="Genomic_DNA"/>
</dbReference>
<evidence type="ECO:0000256" key="1">
    <source>
        <dbReference type="ARBA" id="ARBA00004123"/>
    </source>
</evidence>
<evidence type="ECO:0000256" key="3">
    <source>
        <dbReference type="ARBA" id="ARBA00023242"/>
    </source>
</evidence>
<dbReference type="PANTHER" id="PTHR13168:SF0">
    <property type="entry name" value="C-MYC-BINDING PROTEIN"/>
    <property type="match status" value="1"/>
</dbReference>
<dbReference type="Proteomes" id="UP000187209">
    <property type="component" value="Unassembled WGS sequence"/>
</dbReference>
<dbReference type="GO" id="GO:0005634">
    <property type="term" value="C:nucleus"/>
    <property type="evidence" value="ECO:0007669"/>
    <property type="project" value="UniProtKB-SubCell"/>
</dbReference>